<dbReference type="EMBL" id="JBHPBY010000104">
    <property type="protein sequence ID" value="MFC1850511.1"/>
    <property type="molecule type" value="Genomic_DNA"/>
</dbReference>
<comment type="caution">
    <text evidence="1">The sequence shown here is derived from an EMBL/GenBank/DDBJ whole genome shotgun (WGS) entry which is preliminary data.</text>
</comment>
<gene>
    <name evidence="1" type="ORF">ACFL27_10000</name>
</gene>
<dbReference type="Proteomes" id="UP001594351">
    <property type="component" value="Unassembled WGS sequence"/>
</dbReference>
<sequence>MKEGYWFKSDLFQINKGEDKETNPGCYGKELGDWIGAKFRELGYEVEELIAEDWGWCVICERNEFILWIGCGAVVDMKEYDPESPPDVKNVVWHVFPAIEIPFFYLKSLFKKWLGKLDTGQPLRKLDDELKGILNTEPGIELCEEP</sequence>
<keyword evidence="2" id="KW-1185">Reference proteome</keyword>
<protein>
    <submittedName>
        <fullName evidence="1">Uncharacterized protein</fullName>
    </submittedName>
</protein>
<organism evidence="1 2">
    <name type="scientific">candidate division CSSED10-310 bacterium</name>
    <dbReference type="NCBI Taxonomy" id="2855610"/>
    <lineage>
        <taxon>Bacteria</taxon>
        <taxon>Bacteria division CSSED10-310</taxon>
    </lineage>
</organism>
<name>A0ABV6YWC9_UNCC1</name>
<accession>A0ABV6YWC9</accession>
<reference evidence="1 2" key="1">
    <citation type="submission" date="2024-09" db="EMBL/GenBank/DDBJ databases">
        <title>Laminarin stimulates single cell rates of sulfate reduction while oxygen inhibits transcriptomic activity in coastal marine sediment.</title>
        <authorList>
            <person name="Lindsay M."/>
            <person name="Orcutt B."/>
            <person name="Emerson D."/>
            <person name="Stepanauskas R."/>
            <person name="D'Angelo T."/>
        </authorList>
    </citation>
    <scope>NUCLEOTIDE SEQUENCE [LARGE SCALE GENOMIC DNA]</scope>
    <source>
        <strain evidence="1">SAG AM-311-K15</strain>
    </source>
</reference>
<evidence type="ECO:0000313" key="1">
    <source>
        <dbReference type="EMBL" id="MFC1850511.1"/>
    </source>
</evidence>
<proteinExistence type="predicted"/>
<evidence type="ECO:0000313" key="2">
    <source>
        <dbReference type="Proteomes" id="UP001594351"/>
    </source>
</evidence>